<keyword evidence="4 6" id="KW-0472">Membrane</keyword>
<dbReference type="PANTHER" id="PTHR15549">
    <property type="entry name" value="PAIRED IMMUNOGLOBULIN-LIKE TYPE 2 RECEPTOR"/>
    <property type="match status" value="1"/>
</dbReference>
<feature type="region of interest" description="Disordered" evidence="5">
    <location>
        <begin position="217"/>
        <end position="256"/>
    </location>
</feature>
<reference evidence="7 8" key="1">
    <citation type="submission" date="2016-07" db="EMBL/GenBank/DDBJ databases">
        <title>Pervasive Adenine N6-methylation of Active Genes in Fungi.</title>
        <authorList>
            <consortium name="DOE Joint Genome Institute"/>
            <person name="Mondo S.J."/>
            <person name="Dannebaum R.O."/>
            <person name="Kuo R.C."/>
            <person name="Labutti K."/>
            <person name="Haridas S."/>
            <person name="Kuo A."/>
            <person name="Salamov A."/>
            <person name="Ahrendt S.R."/>
            <person name="Lipzen A."/>
            <person name="Sullivan W."/>
            <person name="Andreopoulos W.B."/>
            <person name="Clum A."/>
            <person name="Lindquist E."/>
            <person name="Daum C."/>
            <person name="Ramamoorthy G.K."/>
            <person name="Gryganskyi A."/>
            <person name="Culley D."/>
            <person name="Magnuson J.K."/>
            <person name="James T.Y."/>
            <person name="O'Malley M.A."/>
            <person name="Stajich J.E."/>
            <person name="Spatafora J.W."/>
            <person name="Visel A."/>
            <person name="Grigoriev I.V."/>
        </authorList>
    </citation>
    <scope>NUCLEOTIDE SEQUENCE [LARGE SCALE GENOMIC DNA]</scope>
    <source>
        <strain evidence="7 8">NRRL 3116</strain>
    </source>
</reference>
<evidence type="ECO:0000256" key="1">
    <source>
        <dbReference type="ARBA" id="ARBA00004167"/>
    </source>
</evidence>
<keyword evidence="2 6" id="KW-0812">Transmembrane</keyword>
<dbReference type="GeneID" id="33565599"/>
<comment type="subcellular location">
    <subcellularLocation>
        <location evidence="1">Membrane</location>
        <topology evidence="1">Single-pass membrane protein</topology>
    </subcellularLocation>
</comment>
<evidence type="ECO:0000313" key="8">
    <source>
        <dbReference type="Proteomes" id="UP000193648"/>
    </source>
</evidence>
<dbReference type="EMBL" id="MCFF01000013">
    <property type="protein sequence ID" value="ORZ20047.1"/>
    <property type="molecule type" value="Genomic_DNA"/>
</dbReference>
<evidence type="ECO:0000256" key="3">
    <source>
        <dbReference type="ARBA" id="ARBA00022989"/>
    </source>
</evidence>
<evidence type="ECO:0000256" key="5">
    <source>
        <dbReference type="SAM" id="MobiDB-lite"/>
    </source>
</evidence>
<dbReference type="PANTHER" id="PTHR15549:SF26">
    <property type="entry name" value="AXIAL BUDDING PATTERN PROTEIN 2-RELATED"/>
    <property type="match status" value="1"/>
</dbReference>
<feature type="region of interest" description="Disordered" evidence="5">
    <location>
        <begin position="107"/>
        <end position="134"/>
    </location>
</feature>
<dbReference type="InParanoid" id="A0A1Y2GRB0"/>
<evidence type="ECO:0000256" key="4">
    <source>
        <dbReference type="ARBA" id="ARBA00023136"/>
    </source>
</evidence>
<dbReference type="Proteomes" id="UP000193648">
    <property type="component" value="Unassembled WGS sequence"/>
</dbReference>
<dbReference type="GO" id="GO:0016020">
    <property type="term" value="C:membrane"/>
    <property type="evidence" value="ECO:0007669"/>
    <property type="project" value="UniProtKB-SubCell"/>
</dbReference>
<dbReference type="InterPro" id="IPR051694">
    <property type="entry name" value="Immunoregulatory_rcpt-like"/>
</dbReference>
<dbReference type="GO" id="GO:0071944">
    <property type="term" value="C:cell periphery"/>
    <property type="evidence" value="ECO:0007669"/>
    <property type="project" value="UniProtKB-ARBA"/>
</dbReference>
<dbReference type="AlphaFoldDB" id="A0A1Y2GRB0"/>
<dbReference type="OrthoDB" id="2396143at2759"/>
<feature type="transmembrane region" description="Helical" evidence="6">
    <location>
        <begin position="141"/>
        <end position="164"/>
    </location>
</feature>
<evidence type="ECO:0000313" key="7">
    <source>
        <dbReference type="EMBL" id="ORZ20047.1"/>
    </source>
</evidence>
<gene>
    <name evidence="7" type="ORF">BCR41DRAFT_351172</name>
</gene>
<protein>
    <recommendedName>
        <fullName evidence="9">Mid2 domain-containing protein</fullName>
    </recommendedName>
</protein>
<sequence>MAIVGLLSQKSVSAESCTPCGMAEDILKPCNATLEIEHWPGKFTYQPTREQAVCACNENYYVQMTACVKCQSSSSAHLSIKPLAEYQDVCKSFGVFDFPKVHMPTTSTSIASTQTTTSTSTPTSDQSNSGSTARSGLSSGAVAGIIVSAIALIVALSVAGYVYTRRRRELAKQKEDDDLYKYQENSRQSYMESPLPQYTGIQSSLPSLPQLTNLRVMNPDNDEDEILNSGTRFPNASNVDAPRTSSPGWRRGSFDD</sequence>
<comment type="caution">
    <text evidence="7">The sequence shown here is derived from an EMBL/GenBank/DDBJ whole genome shotgun (WGS) entry which is preliminary data.</text>
</comment>
<proteinExistence type="predicted"/>
<evidence type="ECO:0000256" key="2">
    <source>
        <dbReference type="ARBA" id="ARBA00022692"/>
    </source>
</evidence>
<evidence type="ECO:0000256" key="6">
    <source>
        <dbReference type="SAM" id="Phobius"/>
    </source>
</evidence>
<organism evidence="7 8">
    <name type="scientific">Lobosporangium transversale</name>
    <dbReference type="NCBI Taxonomy" id="64571"/>
    <lineage>
        <taxon>Eukaryota</taxon>
        <taxon>Fungi</taxon>
        <taxon>Fungi incertae sedis</taxon>
        <taxon>Mucoromycota</taxon>
        <taxon>Mortierellomycotina</taxon>
        <taxon>Mortierellomycetes</taxon>
        <taxon>Mortierellales</taxon>
        <taxon>Mortierellaceae</taxon>
        <taxon>Lobosporangium</taxon>
    </lineage>
</organism>
<evidence type="ECO:0008006" key="9">
    <source>
        <dbReference type="Google" id="ProtNLM"/>
    </source>
</evidence>
<feature type="non-terminal residue" evidence="7">
    <location>
        <position position="256"/>
    </location>
</feature>
<keyword evidence="3 6" id="KW-1133">Transmembrane helix</keyword>
<keyword evidence="8" id="KW-1185">Reference proteome</keyword>
<name>A0A1Y2GRB0_9FUNG</name>
<feature type="compositionally biased region" description="Polar residues" evidence="5">
    <location>
        <begin position="228"/>
        <end position="247"/>
    </location>
</feature>
<dbReference type="RefSeq" id="XP_021882587.1">
    <property type="nucleotide sequence ID" value="XM_022023755.1"/>
</dbReference>
<feature type="compositionally biased region" description="Low complexity" evidence="5">
    <location>
        <begin position="107"/>
        <end position="129"/>
    </location>
</feature>
<accession>A0A1Y2GRB0</accession>